<proteinExistence type="predicted"/>
<dbReference type="EMBL" id="QVLX01000003">
    <property type="protein sequence ID" value="RGE87899.1"/>
    <property type="molecule type" value="Genomic_DNA"/>
</dbReference>
<evidence type="ECO:0008006" key="4">
    <source>
        <dbReference type="Google" id="ProtNLM"/>
    </source>
</evidence>
<dbReference type="GO" id="GO:0046872">
    <property type="term" value="F:metal ion binding"/>
    <property type="evidence" value="ECO:0007669"/>
    <property type="project" value="UniProtKB-KW"/>
</dbReference>
<dbReference type="GO" id="GO:0006508">
    <property type="term" value="P:proteolysis"/>
    <property type="evidence" value="ECO:0007669"/>
    <property type="project" value="InterPro"/>
</dbReference>
<comment type="caution">
    <text evidence="2">The sequence shown here is derived from an EMBL/GenBank/DDBJ whole genome shotgun (WGS) entry which is preliminary data.</text>
</comment>
<sequence>MKGQIEKIRQYIEAEIQESVETEQNKYLRILKKANPHDLEWMNEYGKEVTESEKETAVFYFSYPKEKICRMAEHITDAFFHGFISQNRERGERKRVRLFYRIGQEALAVQVAHCIEEKGLLPVVIDPVLERRIEKEQFDTDSVAKEALIDLYEQVFYRYQKETADVCGMIGIGEFGEKEKKRKGNLQKQIEIARRKVEEQYVRPSELSFCKVVFPSLEIGKQFQHIFDEIFEMNLEQSEEFEKIQQILIDGLDQCLWVRIIGKKPNQTYLDVQMQRIENREQQTNFMNCGGDLNIPYGEVFTTPQLKGTNGLLHIQDIFLQDRKYHNLKLWFEDGEIVDFSCEEDGRETKGPILESLFYPYETLPVGEFAIGTNTRAFRICKKYQLEDQLPILIYEKMGPHLAIGDPCYKGAEEEPVYNLLDGKEITAKYNEKTRNGKTEKEKYVQKHIDITIPYDEISALYGYTEYGEKIFILKDGKFILPGTDKLNHGMEERQAERL</sequence>
<dbReference type="AlphaFoldDB" id="A0A3E3K359"/>
<dbReference type="InterPro" id="IPR000787">
    <property type="entry name" value="Peptidase_M29"/>
</dbReference>
<dbReference type="Pfam" id="PF02073">
    <property type="entry name" value="Peptidase_M29"/>
    <property type="match status" value="1"/>
</dbReference>
<gene>
    <name evidence="2" type="ORF">DW016_07250</name>
</gene>
<reference evidence="2 3" key="1">
    <citation type="submission" date="2018-08" db="EMBL/GenBank/DDBJ databases">
        <title>A genome reference for cultivated species of the human gut microbiota.</title>
        <authorList>
            <person name="Zou Y."/>
            <person name="Xue W."/>
            <person name="Luo G."/>
        </authorList>
    </citation>
    <scope>NUCLEOTIDE SEQUENCE [LARGE SCALE GENOMIC DNA]</scope>
    <source>
        <strain evidence="2 3">AF37-2AT</strain>
    </source>
</reference>
<evidence type="ECO:0000313" key="3">
    <source>
        <dbReference type="Proteomes" id="UP000261080"/>
    </source>
</evidence>
<dbReference type="OrthoDB" id="9803993at2"/>
<keyword evidence="1" id="KW-0479">Metal-binding</keyword>
<dbReference type="InterPro" id="IPR052170">
    <property type="entry name" value="M29_Exopeptidase"/>
</dbReference>
<dbReference type="PANTHER" id="PTHR34448:SF1">
    <property type="entry name" value="BLL6088 PROTEIN"/>
    <property type="match status" value="1"/>
</dbReference>
<dbReference type="PANTHER" id="PTHR34448">
    <property type="entry name" value="AMINOPEPTIDASE"/>
    <property type="match status" value="1"/>
</dbReference>
<accession>A0A3E3K359</accession>
<evidence type="ECO:0000313" key="2">
    <source>
        <dbReference type="EMBL" id="RGE87899.1"/>
    </source>
</evidence>
<organism evidence="2 3">
    <name type="scientific">Sellimonas intestinalis</name>
    <dbReference type="NCBI Taxonomy" id="1653434"/>
    <lineage>
        <taxon>Bacteria</taxon>
        <taxon>Bacillati</taxon>
        <taxon>Bacillota</taxon>
        <taxon>Clostridia</taxon>
        <taxon>Lachnospirales</taxon>
        <taxon>Lachnospiraceae</taxon>
        <taxon>Sellimonas</taxon>
    </lineage>
</organism>
<dbReference type="GO" id="GO:0004177">
    <property type="term" value="F:aminopeptidase activity"/>
    <property type="evidence" value="ECO:0007669"/>
    <property type="project" value="InterPro"/>
</dbReference>
<dbReference type="SUPFAM" id="SSF144052">
    <property type="entry name" value="Thermophilic metalloprotease-like"/>
    <property type="match status" value="1"/>
</dbReference>
<keyword evidence="3" id="KW-1185">Reference proteome</keyword>
<dbReference type="Proteomes" id="UP000261080">
    <property type="component" value="Unassembled WGS sequence"/>
</dbReference>
<dbReference type="RefSeq" id="WP_024731663.1">
    <property type="nucleotide sequence ID" value="NZ_BAABYU010000001.1"/>
</dbReference>
<evidence type="ECO:0000256" key="1">
    <source>
        <dbReference type="ARBA" id="ARBA00022723"/>
    </source>
</evidence>
<name>A0A3E3K359_9FIRM</name>
<protein>
    <recommendedName>
        <fullName evidence="4">Leucyl aminopeptidase</fullName>
    </recommendedName>
</protein>